<keyword evidence="3" id="KW-1185">Reference proteome</keyword>
<dbReference type="EMBL" id="JADPIE010000009">
    <property type="protein sequence ID" value="MBF8438062.1"/>
    <property type="molecule type" value="Genomic_DNA"/>
</dbReference>
<reference evidence="2" key="1">
    <citation type="submission" date="2020-11" db="EMBL/GenBank/DDBJ databases">
        <title>Halonatronomonas betainensis gen. nov., sp. nov. a novel haloalkaliphilic representative of the family Halanaerobiacae capable of betaine degradation.</title>
        <authorList>
            <person name="Boltyanskaya Y."/>
            <person name="Kevbrin V."/>
            <person name="Detkova E."/>
            <person name="Grouzdev D.S."/>
            <person name="Koziaeva V."/>
            <person name="Zhilina T."/>
        </authorList>
    </citation>
    <scope>NUCLEOTIDE SEQUENCE</scope>
    <source>
        <strain evidence="2">Z-7014</strain>
    </source>
</reference>
<dbReference type="InterPro" id="IPR006680">
    <property type="entry name" value="Amidohydro-rel"/>
</dbReference>
<dbReference type="SUPFAM" id="SSF51338">
    <property type="entry name" value="Composite domain of metallo-dependent hydrolases"/>
    <property type="match status" value="1"/>
</dbReference>
<evidence type="ECO:0000313" key="3">
    <source>
        <dbReference type="Proteomes" id="UP000621436"/>
    </source>
</evidence>
<dbReference type="InterPro" id="IPR032466">
    <property type="entry name" value="Metal_Hydrolase"/>
</dbReference>
<dbReference type="RefSeq" id="WP_270455160.1">
    <property type="nucleotide sequence ID" value="NZ_JADPIE010000009.1"/>
</dbReference>
<proteinExistence type="predicted"/>
<dbReference type="AlphaFoldDB" id="A0A931ATA4"/>
<dbReference type="InterPro" id="IPR051781">
    <property type="entry name" value="Metallo-dep_Hydrolase"/>
</dbReference>
<dbReference type="PANTHER" id="PTHR43135">
    <property type="entry name" value="ALPHA-D-RIBOSE 1-METHYLPHOSPHONATE 5-TRIPHOSPHATE DIPHOSPHATASE"/>
    <property type="match status" value="1"/>
</dbReference>
<dbReference type="Gene3D" id="3.20.20.140">
    <property type="entry name" value="Metal-dependent hydrolases"/>
    <property type="match status" value="1"/>
</dbReference>
<dbReference type="Gene3D" id="2.30.40.10">
    <property type="entry name" value="Urease, subunit C, domain 1"/>
    <property type="match status" value="1"/>
</dbReference>
<evidence type="ECO:0000259" key="1">
    <source>
        <dbReference type="Pfam" id="PF01979"/>
    </source>
</evidence>
<dbReference type="Proteomes" id="UP000621436">
    <property type="component" value="Unassembled WGS sequence"/>
</dbReference>
<organism evidence="2 3">
    <name type="scientific">Halonatronomonas betaini</name>
    <dbReference type="NCBI Taxonomy" id="2778430"/>
    <lineage>
        <taxon>Bacteria</taxon>
        <taxon>Bacillati</taxon>
        <taxon>Bacillota</taxon>
        <taxon>Clostridia</taxon>
        <taxon>Halanaerobiales</taxon>
        <taxon>Halarsenatibacteraceae</taxon>
        <taxon>Halonatronomonas</taxon>
    </lineage>
</organism>
<dbReference type="GO" id="GO:0016810">
    <property type="term" value="F:hydrolase activity, acting on carbon-nitrogen (but not peptide) bonds"/>
    <property type="evidence" value="ECO:0007669"/>
    <property type="project" value="InterPro"/>
</dbReference>
<protein>
    <submittedName>
        <fullName evidence="2">Amidohydrolase</fullName>
    </submittedName>
</protein>
<sequence length="380" mass="40961">MLAIKAGKIETMTEAGTLKDAVILIEDGRIKAIGEDVEIPEGAEVFDYGDKTILPGLIDAHTHLGIGEEGIGWEGRDYNETTNPVTPELRAIDAINPADLGLEDARKSGITSVMVAPGSANVIGGECLAMKTNGDYVDDMILKNPVGIKAAFGENPKRVYGEQKKSPSTRMAVAAEMRRVFMETEDYIKNKDNDENDSFKRDIKFESLARVINGEMPLKTHAHRADDIMTALRIADEFSIDLTIEHCTEGHKIAERLAEAGVPAIVGPSLTTRSKVEVKDRDFKTAAVLAEAGVKVALMSDHPVIPVDNLMVYAALAVKAGLERNEAYKSVTINPAEILGIDDRVGSLDSGKDADLVVYSGDPLDIAANVEAVYISGEKI</sequence>
<gene>
    <name evidence="2" type="ORF">I0Q91_13300</name>
</gene>
<dbReference type="SUPFAM" id="SSF51556">
    <property type="entry name" value="Metallo-dependent hydrolases"/>
    <property type="match status" value="1"/>
</dbReference>
<name>A0A931ATA4_9FIRM</name>
<dbReference type="Pfam" id="PF01979">
    <property type="entry name" value="Amidohydro_1"/>
    <property type="match status" value="1"/>
</dbReference>
<comment type="caution">
    <text evidence="2">The sequence shown here is derived from an EMBL/GenBank/DDBJ whole genome shotgun (WGS) entry which is preliminary data.</text>
</comment>
<dbReference type="CDD" id="cd01309">
    <property type="entry name" value="Met_dep_hydrolase_C"/>
    <property type="match status" value="1"/>
</dbReference>
<evidence type="ECO:0000313" key="2">
    <source>
        <dbReference type="EMBL" id="MBF8438062.1"/>
    </source>
</evidence>
<dbReference type="PANTHER" id="PTHR43135:SF3">
    <property type="entry name" value="ALPHA-D-RIBOSE 1-METHYLPHOSPHONATE 5-TRIPHOSPHATE DIPHOSPHATASE"/>
    <property type="match status" value="1"/>
</dbReference>
<feature type="domain" description="Amidohydrolase-related" evidence="1">
    <location>
        <begin position="52"/>
        <end position="374"/>
    </location>
</feature>
<accession>A0A931ATA4</accession>
<dbReference type="InterPro" id="IPR011059">
    <property type="entry name" value="Metal-dep_hydrolase_composite"/>
</dbReference>